<evidence type="ECO:0000256" key="3">
    <source>
        <dbReference type="RuleBase" id="RU003844"/>
    </source>
</evidence>
<evidence type="ECO:0000313" key="6">
    <source>
        <dbReference type="EMBL" id="CAI8053682.1"/>
    </source>
</evidence>
<dbReference type="GO" id="GO:0005886">
    <property type="term" value="C:plasma membrane"/>
    <property type="evidence" value="ECO:0007669"/>
    <property type="project" value="TreeGrafter"/>
</dbReference>
<evidence type="ECO:0000256" key="2">
    <source>
        <dbReference type="ARBA" id="ARBA00023121"/>
    </source>
</evidence>
<dbReference type="AlphaFoldDB" id="A0AA35XJV7"/>
<dbReference type="GO" id="GO:0032934">
    <property type="term" value="F:sterol binding"/>
    <property type="evidence" value="ECO:0007669"/>
    <property type="project" value="TreeGrafter"/>
</dbReference>
<dbReference type="Proteomes" id="UP001174909">
    <property type="component" value="Unassembled WGS sequence"/>
</dbReference>
<keyword evidence="4" id="KW-0813">Transport</keyword>
<dbReference type="Gene3D" id="2.40.160.120">
    <property type="match status" value="1"/>
</dbReference>
<dbReference type="EMBL" id="CASHTH010004114">
    <property type="protein sequence ID" value="CAI8053682.1"/>
    <property type="molecule type" value="Genomic_DNA"/>
</dbReference>
<gene>
    <name evidence="6" type="ORF">GBAR_LOCUS29338</name>
</gene>
<dbReference type="InterPro" id="IPR000648">
    <property type="entry name" value="Oxysterol-bd"/>
</dbReference>
<feature type="compositionally biased region" description="Basic and acidic residues" evidence="5">
    <location>
        <begin position="16"/>
        <end position="27"/>
    </location>
</feature>
<dbReference type="PROSITE" id="PS01013">
    <property type="entry name" value="OSBP"/>
    <property type="match status" value="1"/>
</dbReference>
<evidence type="ECO:0000256" key="5">
    <source>
        <dbReference type="SAM" id="MobiDB-lite"/>
    </source>
</evidence>
<accession>A0AA35XJV7</accession>
<dbReference type="SUPFAM" id="SSF144000">
    <property type="entry name" value="Oxysterol-binding protein-like"/>
    <property type="match status" value="1"/>
</dbReference>
<name>A0AA35XJV7_GEOBA</name>
<evidence type="ECO:0000256" key="1">
    <source>
        <dbReference type="ARBA" id="ARBA00008842"/>
    </source>
</evidence>
<dbReference type="InterPro" id="IPR018494">
    <property type="entry name" value="Oxysterol-bd_CS"/>
</dbReference>
<dbReference type="GO" id="GO:0097038">
    <property type="term" value="C:perinuclear endoplasmic reticulum"/>
    <property type="evidence" value="ECO:0007669"/>
    <property type="project" value="TreeGrafter"/>
</dbReference>
<keyword evidence="7" id="KW-1185">Reference proteome</keyword>
<dbReference type="PANTHER" id="PTHR10972">
    <property type="entry name" value="OXYSTEROL-BINDING PROTEIN-RELATED"/>
    <property type="match status" value="1"/>
</dbReference>
<dbReference type="Pfam" id="PF01237">
    <property type="entry name" value="Oxysterol_BP"/>
    <property type="match status" value="1"/>
</dbReference>
<dbReference type="GO" id="GO:0005829">
    <property type="term" value="C:cytosol"/>
    <property type="evidence" value="ECO:0007669"/>
    <property type="project" value="TreeGrafter"/>
</dbReference>
<comment type="caution">
    <text evidence="6">The sequence shown here is derived from an EMBL/GenBank/DDBJ whole genome shotgun (WGS) entry which is preliminary data.</text>
</comment>
<keyword evidence="2" id="KW-0446">Lipid-binding</keyword>
<protein>
    <recommendedName>
        <fullName evidence="4">Oxysterol-binding protein</fullName>
    </recommendedName>
</protein>
<comment type="similarity">
    <text evidence="1 3">Belongs to the OSBP family.</text>
</comment>
<dbReference type="FunFam" id="2.40.160.120:FF:000001">
    <property type="entry name" value="Oxysterol-binding protein"/>
    <property type="match status" value="1"/>
</dbReference>
<evidence type="ECO:0000313" key="7">
    <source>
        <dbReference type="Proteomes" id="UP001174909"/>
    </source>
</evidence>
<keyword evidence="4" id="KW-0445">Lipid transport</keyword>
<dbReference type="InterPro" id="IPR037239">
    <property type="entry name" value="OSBP_sf"/>
</dbReference>
<feature type="region of interest" description="Disordered" evidence="5">
    <location>
        <begin position="1"/>
        <end position="28"/>
    </location>
</feature>
<evidence type="ECO:0000256" key="4">
    <source>
        <dbReference type="RuleBase" id="RU003845"/>
    </source>
</evidence>
<dbReference type="Gene3D" id="3.30.70.3490">
    <property type="match status" value="1"/>
</dbReference>
<dbReference type="GO" id="GO:0120009">
    <property type="term" value="P:intermembrane lipid transfer"/>
    <property type="evidence" value="ECO:0007669"/>
    <property type="project" value="UniProtKB-ARBA"/>
</dbReference>
<sequence length="463" mass="53507">MSHTETAEDSDGEIFEDAHDSPLEQRISDSIVATKDNKENGIFSLVPSRVATFPSPSQPSSTSQTDAICNPDSFSDLFRLLAPSKPANRREKLPFPRDRHSYSLWSLLKNFVGKDVTRIALPVHLNEPLSFTQRLVEDLEYYELAHKAAAASSVSKRLAMLAALASSCWVTTLTRYGKPFNPLLGETYEMVHQEGGFCVVSEQVSHHPPITALHVESDRWVFWEEYKLDIKFRGQWVKVLPTGLVHFMTKDDGYHYSWNKPHSTIHNVLFGTLWADHEGDVVVTCHSTGEKAVVHFVPYSKAKERYRELHGNVFDEKGEVQYILHGAWDKGMTRKSRDGTGVKEMWRANEQVPNWERQYGFTQFAMTLNEPEETATCPTDSRYRPDQRLLENGDVDEASDEKFRLEEKQRTARRLRESRKERWRPVWFDLVDDPDTKTSYYRFNGKYWDAKLRNCWDSSPDIF</sequence>
<dbReference type="PANTHER" id="PTHR10972:SF214">
    <property type="entry name" value="OXYSTEROL-BINDING PROTEIN"/>
    <property type="match status" value="1"/>
</dbReference>
<organism evidence="6 7">
    <name type="scientific">Geodia barretti</name>
    <name type="common">Barrett's horny sponge</name>
    <dbReference type="NCBI Taxonomy" id="519541"/>
    <lineage>
        <taxon>Eukaryota</taxon>
        <taxon>Metazoa</taxon>
        <taxon>Porifera</taxon>
        <taxon>Demospongiae</taxon>
        <taxon>Heteroscleromorpha</taxon>
        <taxon>Tetractinellida</taxon>
        <taxon>Astrophorina</taxon>
        <taxon>Geodiidae</taxon>
        <taxon>Geodia</taxon>
    </lineage>
</organism>
<reference evidence="6" key="1">
    <citation type="submission" date="2023-03" db="EMBL/GenBank/DDBJ databases">
        <authorList>
            <person name="Steffen K."/>
            <person name="Cardenas P."/>
        </authorList>
    </citation>
    <scope>NUCLEOTIDE SEQUENCE</scope>
</reference>
<proteinExistence type="inferred from homology"/>